<comment type="subcellular location">
    <subcellularLocation>
        <location evidence="1">Nucleus</location>
    </subcellularLocation>
</comment>
<dbReference type="PROSITE" id="PS50811">
    <property type="entry name" value="WRKY"/>
    <property type="match status" value="1"/>
</dbReference>
<dbReference type="GO" id="GO:0003700">
    <property type="term" value="F:DNA-binding transcription factor activity"/>
    <property type="evidence" value="ECO:0007669"/>
    <property type="project" value="InterPro"/>
</dbReference>
<sequence length="341" mass="37357">MADQRKLQKKKEPDQAMEDAISLILRGCSLARELEFNVLNLGNVRQPHMLSQSCDDVLSVFAAAKERLSSQEQRPPVTVQCDVGLEEWLRSTCSQAMELAQMQMRSASAVGRLPDQGIGGGSASPPPVATEDSGKRMGMGFASSSQKPRRRKDDLEKTTVRVAAPRIGNTELPPDDGFTWRKYGQKEILGSRFPRGYFRCTHQKLYHCPAKKHVQRLDDDPYTFEVTYRGDHTCHMSSTAPSAPPPPTDIAAQHMAQFRPPPGGWLSMEFSTAASGSGSGGSSAGPATVRYGKDVADQFPVLDMADAMFNSGSCSSNSMDSIFAACVAEDHHKWEKDDKKN</sequence>
<feature type="region of interest" description="Disordered" evidence="6">
    <location>
        <begin position="113"/>
        <end position="158"/>
    </location>
</feature>
<keyword evidence="4" id="KW-0804">Transcription</keyword>
<evidence type="ECO:0000256" key="4">
    <source>
        <dbReference type="ARBA" id="ARBA00023163"/>
    </source>
</evidence>
<dbReference type="InterPro" id="IPR003657">
    <property type="entry name" value="WRKY_dom"/>
</dbReference>
<evidence type="ECO:0000256" key="1">
    <source>
        <dbReference type="ARBA" id="ARBA00004123"/>
    </source>
</evidence>
<evidence type="ECO:0000256" key="2">
    <source>
        <dbReference type="ARBA" id="ARBA00023015"/>
    </source>
</evidence>
<keyword evidence="5" id="KW-0539">Nucleus</keyword>
<dbReference type="SUPFAM" id="SSF118290">
    <property type="entry name" value="WRKY DNA-binding domain"/>
    <property type="match status" value="1"/>
</dbReference>
<dbReference type="InterPro" id="IPR044810">
    <property type="entry name" value="WRKY_plant"/>
</dbReference>
<evidence type="ECO:0000313" key="8">
    <source>
        <dbReference type="EMBL" id="AZU90767.1"/>
    </source>
</evidence>
<dbReference type="InterPro" id="IPR036576">
    <property type="entry name" value="WRKY_dom_sf"/>
</dbReference>
<keyword evidence="3" id="KW-0238">DNA-binding</keyword>
<dbReference type="AlphaFoldDB" id="A0A3T0I8G3"/>
<feature type="domain" description="WRKY" evidence="7">
    <location>
        <begin position="175"/>
        <end position="237"/>
    </location>
</feature>
<dbReference type="SMART" id="SM00774">
    <property type="entry name" value="WRKY"/>
    <property type="match status" value="1"/>
</dbReference>
<evidence type="ECO:0000256" key="6">
    <source>
        <dbReference type="SAM" id="MobiDB-lite"/>
    </source>
</evidence>
<reference evidence="8" key="1">
    <citation type="submission" date="2018-12" db="EMBL/GenBank/DDBJ databases">
        <title>WRKY genes in Siraitia grosvenorii.</title>
        <authorList>
            <person name="Li H."/>
            <person name="Li J."/>
            <person name="Cheng Y."/>
            <person name="Wei W."/>
            <person name="L L."/>
            <person name="Chen Y."/>
        </authorList>
    </citation>
    <scope>NUCLEOTIDE SEQUENCE</scope>
</reference>
<evidence type="ECO:0000256" key="3">
    <source>
        <dbReference type="ARBA" id="ARBA00023125"/>
    </source>
</evidence>
<evidence type="ECO:0000256" key="5">
    <source>
        <dbReference type="ARBA" id="ARBA00023242"/>
    </source>
</evidence>
<keyword evidence="2" id="KW-0805">Transcription regulation</keyword>
<dbReference type="EMBL" id="MK327591">
    <property type="protein sequence ID" value="AZU90767.1"/>
    <property type="molecule type" value="mRNA"/>
</dbReference>
<dbReference type="Pfam" id="PF03106">
    <property type="entry name" value="WRKY"/>
    <property type="match status" value="1"/>
</dbReference>
<dbReference type="GO" id="GO:0043565">
    <property type="term" value="F:sequence-specific DNA binding"/>
    <property type="evidence" value="ECO:0007669"/>
    <property type="project" value="InterPro"/>
</dbReference>
<accession>A0A3T0I8G3</accession>
<organism evidence="8">
    <name type="scientific">Siraitia grosvenorii</name>
    <name type="common">Monk's fruit</name>
    <name type="synonym">Momordica grosvenorii</name>
    <dbReference type="NCBI Taxonomy" id="190515"/>
    <lineage>
        <taxon>Eukaryota</taxon>
        <taxon>Viridiplantae</taxon>
        <taxon>Streptophyta</taxon>
        <taxon>Embryophyta</taxon>
        <taxon>Tracheophyta</taxon>
        <taxon>Spermatophyta</taxon>
        <taxon>Magnoliopsida</taxon>
        <taxon>eudicotyledons</taxon>
        <taxon>Gunneridae</taxon>
        <taxon>Pentapetalae</taxon>
        <taxon>rosids</taxon>
        <taxon>fabids</taxon>
        <taxon>Cucurbitales</taxon>
        <taxon>Cucurbitaceae</taxon>
        <taxon>Siraitieae</taxon>
        <taxon>Siraitia</taxon>
    </lineage>
</organism>
<proteinExistence type="evidence at transcript level"/>
<dbReference type="PANTHER" id="PTHR31282">
    <property type="entry name" value="WRKY TRANSCRIPTION FACTOR 21-RELATED"/>
    <property type="match status" value="1"/>
</dbReference>
<evidence type="ECO:0000259" key="7">
    <source>
        <dbReference type="PROSITE" id="PS50811"/>
    </source>
</evidence>
<dbReference type="GO" id="GO:0005634">
    <property type="term" value="C:nucleus"/>
    <property type="evidence" value="ECO:0007669"/>
    <property type="project" value="UniProtKB-SubCell"/>
</dbReference>
<protein>
    <submittedName>
        <fullName evidence="8">WRKY transcription factor 20</fullName>
    </submittedName>
</protein>
<name>A0A3T0I8G3_SIRGR</name>
<dbReference type="Gene3D" id="2.20.25.80">
    <property type="entry name" value="WRKY domain"/>
    <property type="match status" value="1"/>
</dbReference>